<organism evidence="1 2">
    <name type="scientific">Enterobacter cancerogenus</name>
    <dbReference type="NCBI Taxonomy" id="69218"/>
    <lineage>
        <taxon>Bacteria</taxon>
        <taxon>Pseudomonadati</taxon>
        <taxon>Pseudomonadota</taxon>
        <taxon>Gammaproteobacteria</taxon>
        <taxon>Enterobacterales</taxon>
        <taxon>Enterobacteriaceae</taxon>
        <taxon>Enterobacter</taxon>
        <taxon>Enterobacter cloacae complex</taxon>
    </lineage>
</organism>
<evidence type="ECO:0000313" key="1">
    <source>
        <dbReference type="EMBL" id="VFS32648.1"/>
    </source>
</evidence>
<reference evidence="1 2" key="1">
    <citation type="submission" date="2019-03" db="EMBL/GenBank/DDBJ databases">
        <authorList>
            <consortium name="Pathogen Informatics"/>
        </authorList>
    </citation>
    <scope>NUCLEOTIDE SEQUENCE [LARGE SCALE GENOMIC DNA]</scope>
    <source>
        <strain evidence="1 2">NCTC12126</strain>
    </source>
</reference>
<dbReference type="AlphaFoldDB" id="A0A484Y977"/>
<protein>
    <submittedName>
        <fullName evidence="1">Malonate decarboxylase acyl carrier protein</fullName>
    </submittedName>
</protein>
<dbReference type="Proteomes" id="UP000351155">
    <property type="component" value="Unassembled WGS sequence"/>
</dbReference>
<dbReference type="EMBL" id="CAADIW010000026">
    <property type="protein sequence ID" value="VFS32648.1"/>
    <property type="molecule type" value="Genomic_DNA"/>
</dbReference>
<evidence type="ECO:0000313" key="2">
    <source>
        <dbReference type="Proteomes" id="UP000351155"/>
    </source>
</evidence>
<name>A0A484Y977_9ENTR</name>
<sequence length="42" mass="4269">MEKITLTMPASRALSGKALAGVVGSGDMEVLFAAEPGPDVNH</sequence>
<gene>
    <name evidence="1" type="primary">mdcC</name>
    <name evidence="1" type="ORF">NCTC12126_03176</name>
</gene>
<accession>A0A484Y977</accession>
<proteinExistence type="predicted"/>